<evidence type="ECO:0000313" key="1">
    <source>
        <dbReference type="EMBL" id="EMA54973.1"/>
    </source>
</evidence>
<keyword evidence="2" id="KW-1185">Reference proteome</keyword>
<protein>
    <submittedName>
        <fullName evidence="1">Uncharacterized protein</fullName>
    </submittedName>
</protein>
<comment type="caution">
    <text evidence="1">The sequence shown here is derived from an EMBL/GenBank/DDBJ whole genome shotgun (WGS) entry which is preliminary data.</text>
</comment>
<gene>
    <name evidence="1" type="ORF">C451_05650</name>
</gene>
<reference evidence="1 2" key="1">
    <citation type="journal article" date="2014" name="PLoS Genet.">
        <title>Phylogenetically driven sequencing of extremely halophilic archaea reveals strategies for static and dynamic osmo-response.</title>
        <authorList>
            <person name="Becker E.A."/>
            <person name="Seitzer P.M."/>
            <person name="Tritt A."/>
            <person name="Larsen D."/>
            <person name="Krusor M."/>
            <person name="Yao A.I."/>
            <person name="Wu D."/>
            <person name="Madern D."/>
            <person name="Eisen J.A."/>
            <person name="Darling A.E."/>
            <person name="Facciotti M.T."/>
        </authorList>
    </citation>
    <scope>NUCLEOTIDE SEQUENCE [LARGE SCALE GENOMIC DNA]</scope>
    <source>
        <strain evidence="1 2">JCM 13552</strain>
    </source>
</reference>
<dbReference type="AlphaFoldDB" id="M0NBM9"/>
<evidence type="ECO:0000313" key="2">
    <source>
        <dbReference type="Proteomes" id="UP000011680"/>
    </source>
</evidence>
<organism evidence="1 2">
    <name type="scientific">Halococcus thailandensis JCM 13552</name>
    <dbReference type="NCBI Taxonomy" id="1227457"/>
    <lineage>
        <taxon>Archaea</taxon>
        <taxon>Methanobacteriati</taxon>
        <taxon>Methanobacteriota</taxon>
        <taxon>Stenosarchaea group</taxon>
        <taxon>Halobacteria</taxon>
        <taxon>Halobacteriales</taxon>
        <taxon>Halococcaceae</taxon>
        <taxon>Halococcus</taxon>
    </lineage>
</organism>
<dbReference type="EMBL" id="AOMF01000119">
    <property type="protein sequence ID" value="EMA54973.1"/>
    <property type="molecule type" value="Genomic_DNA"/>
</dbReference>
<accession>M0NBM9</accession>
<proteinExistence type="predicted"/>
<name>M0NBM9_9EURY</name>
<dbReference type="Proteomes" id="UP000011680">
    <property type="component" value="Unassembled WGS sequence"/>
</dbReference>
<sequence length="95" mass="10903">MIEILSVYVICRVVINDDINRCFGRHLVITARNPMIDEREEIGFARSRVGVWLSGYIKEVDHRSILLVSDFPAMVDVDVFDTCLFGDVVESERAR</sequence>